<comment type="caution">
    <text evidence="1">The sequence shown here is derived from an EMBL/GenBank/DDBJ whole genome shotgun (WGS) entry which is preliminary data.</text>
</comment>
<protein>
    <submittedName>
        <fullName evidence="1">Uncharacterized protein</fullName>
    </submittedName>
</protein>
<reference evidence="1 2" key="1">
    <citation type="submission" date="2017-08" db="EMBL/GenBank/DDBJ databases">
        <authorList>
            <person name="de Groot N.N."/>
        </authorList>
    </citation>
    <scope>NUCLEOTIDE SEQUENCE [LARGE SCALE GENOMIC DNA]</scope>
    <source>
        <strain evidence="1 2">NBT06-6</strain>
    </source>
</reference>
<dbReference type="Proteomes" id="UP000215771">
    <property type="component" value="Unassembled WGS sequence"/>
</dbReference>
<dbReference type="EMBL" id="NQMQ01000020">
    <property type="protein sequence ID" value="PAJ68927.1"/>
    <property type="molecule type" value="Genomic_DNA"/>
</dbReference>
<dbReference type="InterPro" id="IPR009003">
    <property type="entry name" value="Peptidase_S1_PA"/>
</dbReference>
<dbReference type="InterPro" id="IPR043504">
    <property type="entry name" value="Peptidase_S1_PA_chymotrypsin"/>
</dbReference>
<proteinExistence type="predicted"/>
<accession>A0A269PB62</accession>
<gene>
    <name evidence="1" type="ORF">CIG21_09665</name>
</gene>
<name>A0A269PB62_9CORY</name>
<dbReference type="AlphaFoldDB" id="A0A269PB62"/>
<organism evidence="1 2">
    <name type="scientific">Corynebacterium hadale</name>
    <dbReference type="NCBI Taxonomy" id="2026255"/>
    <lineage>
        <taxon>Bacteria</taxon>
        <taxon>Bacillati</taxon>
        <taxon>Actinomycetota</taxon>
        <taxon>Actinomycetes</taxon>
        <taxon>Mycobacteriales</taxon>
        <taxon>Corynebacteriaceae</taxon>
        <taxon>Corynebacterium</taxon>
    </lineage>
</organism>
<evidence type="ECO:0000313" key="1">
    <source>
        <dbReference type="EMBL" id="PAJ68927.1"/>
    </source>
</evidence>
<sequence>MSLKREAVMKKHTASIAAAALMLAGAGVGGSAGTADASSLPPGATAGSSTISAMLGANAPQGTAVKQGDRIRVQRLLWDFNCTLGYVDPRAGIGYTAGHCGLPGEPVLNANYQIIGHFEASNGLSMNLNIPLAYAADVVPSLMPQVSRGMLADVARIRFNPGVVAGGNAFSGDRVVPLGEVRHGDQICAVGAQSQRVVCGSVDKVNGDTTYAFQHGLIPGDSGGPAWIPGKGFVGVNSGGSTNMAGTEGYREAFAHPRAL</sequence>
<dbReference type="Gene3D" id="2.40.10.10">
    <property type="entry name" value="Trypsin-like serine proteases"/>
    <property type="match status" value="2"/>
</dbReference>
<dbReference type="SUPFAM" id="SSF50494">
    <property type="entry name" value="Trypsin-like serine proteases"/>
    <property type="match status" value="1"/>
</dbReference>
<evidence type="ECO:0000313" key="2">
    <source>
        <dbReference type="Proteomes" id="UP000215771"/>
    </source>
</evidence>